<accession>X8E8F9</accession>
<feature type="compositionally biased region" description="Basic and acidic residues" evidence="1">
    <location>
        <begin position="85"/>
        <end position="105"/>
    </location>
</feature>
<proteinExistence type="predicted"/>
<evidence type="ECO:0000313" key="2">
    <source>
        <dbReference type="EMBL" id="EUA76248.1"/>
    </source>
</evidence>
<evidence type="ECO:0000256" key="1">
    <source>
        <dbReference type="SAM" id="MobiDB-lite"/>
    </source>
</evidence>
<reference evidence="2" key="1">
    <citation type="submission" date="2014-01" db="EMBL/GenBank/DDBJ databases">
        <authorList>
            <person name="Brown-Elliot B."/>
            <person name="Wallace R."/>
            <person name="Lenaerts A."/>
            <person name="Ordway D."/>
            <person name="DeGroote M.A."/>
            <person name="Parker T."/>
            <person name="Sizemore C."/>
            <person name="Tallon L.J."/>
            <person name="Sadzewicz L.K."/>
            <person name="Sengamalay N."/>
            <person name="Fraser C.M."/>
            <person name="Hine E."/>
            <person name="Shefchek K.A."/>
            <person name="Das S.P."/>
            <person name="Tettelin H."/>
        </authorList>
    </citation>
    <scope>NUCLEOTIDE SEQUENCE [LARGE SCALE GENOMIC DNA]</scope>
    <source>
        <strain evidence="2">4042</strain>
    </source>
</reference>
<gene>
    <name evidence="2" type="ORF">I553_7283</name>
</gene>
<feature type="region of interest" description="Disordered" evidence="1">
    <location>
        <begin position="83"/>
        <end position="119"/>
    </location>
</feature>
<dbReference type="PATRIC" id="fig|1299334.3.peg.312"/>
<sequence>MAAEDADQFLVDDLDDLLCGVERARYFRTLGAFFDAADERPHHRQRDVGFQQRQPDFAGGGVDVGVGQPTLAAQALQGAGQAVGKRFEHADQRSEATTHAAERGRARLGLGCGRPDSNS</sequence>
<name>X8E8F9_MYCXE</name>
<protein>
    <submittedName>
        <fullName evidence="2">Uncharacterized protein</fullName>
    </submittedName>
</protein>
<dbReference type="AlphaFoldDB" id="X8E8F9"/>
<feature type="region of interest" description="Disordered" evidence="1">
    <location>
        <begin position="44"/>
        <end position="64"/>
    </location>
</feature>
<comment type="caution">
    <text evidence="2">The sequence shown here is derived from an EMBL/GenBank/DDBJ whole genome shotgun (WGS) entry which is preliminary data.</text>
</comment>
<dbReference type="EMBL" id="JAOB01000006">
    <property type="protein sequence ID" value="EUA76248.1"/>
    <property type="molecule type" value="Genomic_DNA"/>
</dbReference>
<organism evidence="2">
    <name type="scientific">Mycobacterium xenopi 4042</name>
    <dbReference type="NCBI Taxonomy" id="1299334"/>
    <lineage>
        <taxon>Bacteria</taxon>
        <taxon>Bacillati</taxon>
        <taxon>Actinomycetota</taxon>
        <taxon>Actinomycetes</taxon>
        <taxon>Mycobacteriales</taxon>
        <taxon>Mycobacteriaceae</taxon>
        <taxon>Mycobacterium</taxon>
    </lineage>
</organism>